<evidence type="ECO:0000313" key="3">
    <source>
        <dbReference type="Proteomes" id="UP000256727"/>
    </source>
</evidence>
<name>A0A3D9L9V8_9MICC</name>
<gene>
    <name evidence="2" type="ORF">C8E99_0940</name>
</gene>
<feature type="transmembrane region" description="Helical" evidence="1">
    <location>
        <begin position="35"/>
        <end position="59"/>
    </location>
</feature>
<keyword evidence="1" id="KW-1133">Transmembrane helix</keyword>
<dbReference type="Proteomes" id="UP000256727">
    <property type="component" value="Unassembled WGS sequence"/>
</dbReference>
<comment type="caution">
    <text evidence="2">The sequence shown here is derived from an EMBL/GenBank/DDBJ whole genome shotgun (WGS) entry which is preliminary data.</text>
</comment>
<keyword evidence="1" id="KW-0472">Membrane</keyword>
<keyword evidence="3" id="KW-1185">Reference proteome</keyword>
<dbReference type="EMBL" id="QREH01000001">
    <property type="protein sequence ID" value="REE03138.1"/>
    <property type="molecule type" value="Genomic_DNA"/>
</dbReference>
<organism evidence="2 3">
    <name type="scientific">Citricoccus muralis</name>
    <dbReference type="NCBI Taxonomy" id="169134"/>
    <lineage>
        <taxon>Bacteria</taxon>
        <taxon>Bacillati</taxon>
        <taxon>Actinomycetota</taxon>
        <taxon>Actinomycetes</taxon>
        <taxon>Micrococcales</taxon>
        <taxon>Micrococcaceae</taxon>
        <taxon>Citricoccus</taxon>
    </lineage>
</organism>
<dbReference type="OrthoDB" id="3388334at2"/>
<evidence type="ECO:0000313" key="2">
    <source>
        <dbReference type="EMBL" id="REE03138.1"/>
    </source>
</evidence>
<feature type="transmembrane region" description="Helical" evidence="1">
    <location>
        <begin position="172"/>
        <end position="193"/>
    </location>
</feature>
<feature type="transmembrane region" description="Helical" evidence="1">
    <location>
        <begin position="141"/>
        <end position="160"/>
    </location>
</feature>
<feature type="transmembrane region" description="Helical" evidence="1">
    <location>
        <begin position="71"/>
        <end position="92"/>
    </location>
</feature>
<sequence>MTGLAAVSVALLVVSGLVGVPQYLERWRGTPSHPQVWLYCSALVQILLLGAAAVVALLSGGGAGWAVSGPLAVLAATVGGSSPTVAILRLSFNSSHPEHQQVLTGPEGEKVFNEEINAQPVLRGGAWIGVLERLAVASTLIMGWPEGLAIILAVKALGRYSELGKSGAAERFILGTFASQLWACACVGVAVLLA</sequence>
<accession>A0A3D9L9V8</accession>
<proteinExistence type="predicted"/>
<protein>
    <submittedName>
        <fullName evidence="2">Uncharacterized protein</fullName>
    </submittedName>
</protein>
<dbReference type="AlphaFoldDB" id="A0A3D9L9V8"/>
<evidence type="ECO:0000256" key="1">
    <source>
        <dbReference type="SAM" id="Phobius"/>
    </source>
</evidence>
<keyword evidence="1" id="KW-0812">Transmembrane</keyword>
<reference evidence="2 3" key="1">
    <citation type="submission" date="2018-07" db="EMBL/GenBank/DDBJ databases">
        <title>Sequencing the genomes of 1000 actinobacteria strains.</title>
        <authorList>
            <person name="Klenk H.-P."/>
        </authorList>
    </citation>
    <scope>NUCLEOTIDE SEQUENCE [LARGE SCALE GENOMIC DNA]</scope>
    <source>
        <strain evidence="2 3">DSM 14442</strain>
    </source>
</reference>